<dbReference type="RefSeq" id="WP_130140349.1">
    <property type="nucleotide sequence ID" value="NZ_SGIT01000001.1"/>
</dbReference>
<evidence type="ECO:0000313" key="1">
    <source>
        <dbReference type="EMBL" id="RZF62120.1"/>
    </source>
</evidence>
<reference evidence="1 2" key="1">
    <citation type="submission" date="2019-02" db="EMBL/GenBank/DDBJ databases">
        <authorList>
            <person name="Li Y."/>
        </authorList>
    </citation>
    <scope>NUCLEOTIDE SEQUENCE [LARGE SCALE GENOMIC DNA]</scope>
    <source>
        <strain evidence="1 2">30C10-4-7</strain>
    </source>
</reference>
<protein>
    <submittedName>
        <fullName evidence="1">Uncharacterized protein</fullName>
    </submittedName>
</protein>
<name>A0A4Q6XPI3_9SPHI</name>
<proteinExistence type="predicted"/>
<dbReference type="Proteomes" id="UP000292855">
    <property type="component" value="Unassembled WGS sequence"/>
</dbReference>
<dbReference type="EMBL" id="SGIT01000001">
    <property type="protein sequence ID" value="RZF62120.1"/>
    <property type="molecule type" value="Genomic_DNA"/>
</dbReference>
<sequence>MQKRTKQYIAVALLLMLQIVGSFDLYAAIHYSCCSSNNKQTTLLHKTNTTVSFERTPVAFHKNLSEVLENSDSSLVDFPFSSAAFTTLLVQFLYYTVLPEGRSLVYGFVPPQEVDPAGRYLLFSNFRI</sequence>
<evidence type="ECO:0000313" key="2">
    <source>
        <dbReference type="Proteomes" id="UP000292855"/>
    </source>
</evidence>
<accession>A0A4Q6XPI3</accession>
<comment type="caution">
    <text evidence="1">The sequence shown here is derived from an EMBL/GenBank/DDBJ whole genome shotgun (WGS) entry which is preliminary data.</text>
</comment>
<gene>
    <name evidence="1" type="ORF">EWE74_04730</name>
</gene>
<keyword evidence="2" id="KW-1185">Reference proteome</keyword>
<organism evidence="1 2">
    <name type="scientific">Sphingobacterium corticibacterium</name>
    <dbReference type="NCBI Taxonomy" id="2484746"/>
    <lineage>
        <taxon>Bacteria</taxon>
        <taxon>Pseudomonadati</taxon>
        <taxon>Bacteroidota</taxon>
        <taxon>Sphingobacteriia</taxon>
        <taxon>Sphingobacteriales</taxon>
        <taxon>Sphingobacteriaceae</taxon>
        <taxon>Sphingobacterium</taxon>
    </lineage>
</organism>
<dbReference type="AlphaFoldDB" id="A0A4Q6XPI3"/>